<accession>A0AAW0D987</accession>
<proteinExistence type="predicted"/>
<evidence type="ECO:0000313" key="1">
    <source>
        <dbReference type="EMBL" id="KAK7047919.1"/>
    </source>
</evidence>
<dbReference type="AlphaFoldDB" id="A0AAW0D987"/>
<comment type="caution">
    <text evidence="1">The sequence shown here is derived from an EMBL/GenBank/DDBJ whole genome shotgun (WGS) entry which is preliminary data.</text>
</comment>
<reference evidence="1 2" key="1">
    <citation type="submission" date="2024-01" db="EMBL/GenBank/DDBJ databases">
        <title>A draft genome for a cacao thread blight-causing isolate of Paramarasmius palmivorus.</title>
        <authorList>
            <person name="Baruah I.K."/>
            <person name="Bukari Y."/>
            <person name="Amoako-Attah I."/>
            <person name="Meinhardt L.W."/>
            <person name="Bailey B.A."/>
            <person name="Cohen S.P."/>
        </authorList>
    </citation>
    <scope>NUCLEOTIDE SEQUENCE [LARGE SCALE GENOMIC DNA]</scope>
    <source>
        <strain evidence="1 2">GH-12</strain>
    </source>
</reference>
<protein>
    <submittedName>
        <fullName evidence="1">Uncharacterized protein</fullName>
    </submittedName>
</protein>
<dbReference type="EMBL" id="JAYKXP010000018">
    <property type="protein sequence ID" value="KAK7047919.1"/>
    <property type="molecule type" value="Genomic_DNA"/>
</dbReference>
<organism evidence="1 2">
    <name type="scientific">Paramarasmius palmivorus</name>
    <dbReference type="NCBI Taxonomy" id="297713"/>
    <lineage>
        <taxon>Eukaryota</taxon>
        <taxon>Fungi</taxon>
        <taxon>Dikarya</taxon>
        <taxon>Basidiomycota</taxon>
        <taxon>Agaricomycotina</taxon>
        <taxon>Agaricomycetes</taxon>
        <taxon>Agaricomycetidae</taxon>
        <taxon>Agaricales</taxon>
        <taxon>Marasmiineae</taxon>
        <taxon>Marasmiaceae</taxon>
        <taxon>Paramarasmius</taxon>
    </lineage>
</organism>
<gene>
    <name evidence="1" type="ORF">VNI00_006247</name>
</gene>
<sequence>MEHANSKGWASSIGFSLNWLTGNQGGAWFNMPQWAQPQELLKKGCFELCFSNVTDKNFKLAAKDDLLKNKQATSIDKRDGFSILPIENGRSFQPTDPIERNTSASVTTRRNADDINRIGYLLSVKKYEKLDVAPSQDTQPVPVPFIRYNDANYLKDRNLWDYKFNLLPYQAKGDLIANRTYLFTAEPGKEANAVQRNTFFLYQDLEDRLCGSPSTRVELFKKDWLAALAGMKKEALDKLYASKDGGDNLLNRLFTRGLLPDRLELASIRKSLQEAKSDQYHSHFPIWNSAGKLHTPWESAQFLGQLLAPVPNADEDTPSSNLARFIFGRFCKLLYAATVGPDSDWSVEARYWNEPIDTPTLVKFYYYLPPALRQRMDVYPGLTTDHWKDVVKKAHKAVYDEMKTETIKPRFLPDGPDAQFIDNDTGYHKLGSHPQGLYIIYVSDADWVRMQGKPKKIRPVALPYPQAKWTPSDTIKYGALVALQPTVQGGDIWTLVTNDKVRAAKAWGRGGGQNAVMGGASAKEVAKDMLKVDVPDFEWLHRCAFSYGGLKGKDTDPDSAQVPDNLVLGTYEANTTMMRYERYIKRLARRDNVTNGGVFLRTSLKYGNHQPDFFWKAPILRYKWALAKNGTEPATHYRVVDIDLFGRAYPTLFEVRMDKAADDLVYNDASSTGGNLYKAIYESGSNGTGLDADEDIPNI</sequence>
<evidence type="ECO:0000313" key="2">
    <source>
        <dbReference type="Proteomes" id="UP001383192"/>
    </source>
</evidence>
<dbReference type="Proteomes" id="UP001383192">
    <property type="component" value="Unassembled WGS sequence"/>
</dbReference>
<keyword evidence="2" id="KW-1185">Reference proteome</keyword>
<name>A0AAW0D987_9AGAR</name>